<dbReference type="Proteomes" id="UP001281761">
    <property type="component" value="Unassembled WGS sequence"/>
</dbReference>
<organism evidence="2 3">
    <name type="scientific">Blattamonas nauphoetae</name>
    <dbReference type="NCBI Taxonomy" id="2049346"/>
    <lineage>
        <taxon>Eukaryota</taxon>
        <taxon>Metamonada</taxon>
        <taxon>Preaxostyla</taxon>
        <taxon>Oxymonadida</taxon>
        <taxon>Blattamonas</taxon>
    </lineage>
</organism>
<evidence type="ECO:0000313" key="3">
    <source>
        <dbReference type="Proteomes" id="UP001281761"/>
    </source>
</evidence>
<protein>
    <submittedName>
        <fullName evidence="2">Uncharacterized protein</fullName>
    </submittedName>
</protein>
<name>A0ABQ9XJ29_9EUKA</name>
<proteinExistence type="predicted"/>
<dbReference type="EMBL" id="JARBJD010000132">
    <property type="protein sequence ID" value="KAK2950622.1"/>
    <property type="molecule type" value="Genomic_DNA"/>
</dbReference>
<feature type="region of interest" description="Disordered" evidence="1">
    <location>
        <begin position="32"/>
        <end position="114"/>
    </location>
</feature>
<comment type="caution">
    <text evidence="2">The sequence shown here is derived from an EMBL/GenBank/DDBJ whole genome shotgun (WGS) entry which is preliminary data.</text>
</comment>
<feature type="compositionally biased region" description="Basic and acidic residues" evidence="1">
    <location>
        <begin position="50"/>
        <end position="114"/>
    </location>
</feature>
<evidence type="ECO:0000313" key="2">
    <source>
        <dbReference type="EMBL" id="KAK2950622.1"/>
    </source>
</evidence>
<evidence type="ECO:0000256" key="1">
    <source>
        <dbReference type="SAM" id="MobiDB-lite"/>
    </source>
</evidence>
<reference evidence="2 3" key="1">
    <citation type="journal article" date="2022" name="bioRxiv">
        <title>Genomics of Preaxostyla Flagellates Illuminates Evolutionary Transitions and the Path Towards Mitochondrial Loss.</title>
        <authorList>
            <person name="Novak L.V.F."/>
            <person name="Treitli S.C."/>
            <person name="Pyrih J."/>
            <person name="Halakuc P."/>
            <person name="Pipaliya S.V."/>
            <person name="Vacek V."/>
            <person name="Brzon O."/>
            <person name="Soukal P."/>
            <person name="Eme L."/>
            <person name="Dacks J.B."/>
            <person name="Karnkowska A."/>
            <person name="Elias M."/>
            <person name="Hampl V."/>
        </authorList>
    </citation>
    <scope>NUCLEOTIDE SEQUENCE [LARGE SCALE GENOMIC DNA]</scope>
    <source>
        <strain evidence="2">NAU3</strain>
        <tissue evidence="2">Gut</tissue>
    </source>
</reference>
<accession>A0ABQ9XJ29</accession>
<gene>
    <name evidence="2" type="ORF">BLNAU_14428</name>
</gene>
<keyword evidence="3" id="KW-1185">Reference proteome</keyword>
<sequence>MQFNLAPSTFLYPARSSQPCSNTTLLLSHPFSNLRSGSRFHHHTTNPNDAKYEEDHTNDAKYEEDHTNDAKYEEDHTNDAKYEEDHTNDAKYEEDHTNDAKYEEDHTNDAKYEEDHTNDAKYEELRLKLEQKVTFDVDLMMSGTKRTGLKNTRISKQEYLRERC</sequence>